<evidence type="ECO:0000259" key="5">
    <source>
        <dbReference type="Pfam" id="PF00700"/>
    </source>
</evidence>
<dbReference type="SUPFAM" id="SSF64518">
    <property type="entry name" value="Phase 1 flagellin"/>
    <property type="match status" value="1"/>
</dbReference>
<keyword evidence="2 3" id="KW-0975">Bacterial flagellum</keyword>
<evidence type="ECO:0000313" key="6">
    <source>
        <dbReference type="EMBL" id="ONG47059.1"/>
    </source>
</evidence>
<feature type="domain" description="Flagellin N-terminal" evidence="4">
    <location>
        <begin position="13"/>
        <end position="136"/>
    </location>
</feature>
<comment type="similarity">
    <text evidence="1 3">Belongs to the bacterial flagellin family.</text>
</comment>
<dbReference type="Pfam" id="PF00700">
    <property type="entry name" value="Flagellin_C"/>
    <property type="match status" value="1"/>
</dbReference>
<dbReference type="EMBL" id="MLCO01000301">
    <property type="protein sequence ID" value="ONG47059.1"/>
    <property type="molecule type" value="Genomic_DNA"/>
</dbReference>
<accession>A0A1V2GY62</accession>
<dbReference type="InterPro" id="IPR046358">
    <property type="entry name" value="Flagellin_C"/>
</dbReference>
<dbReference type="AlphaFoldDB" id="A0A1V2GY62"/>
<evidence type="ECO:0000256" key="1">
    <source>
        <dbReference type="ARBA" id="ARBA00005709"/>
    </source>
</evidence>
<feature type="domain" description="Flagellin C-terminal" evidence="5">
    <location>
        <begin position="281"/>
        <end position="355"/>
    </location>
</feature>
<dbReference type="OrthoDB" id="7265253at2"/>
<organism evidence="6 7">
    <name type="scientific">Teichococcus deserti</name>
    <dbReference type="NCBI Taxonomy" id="1817963"/>
    <lineage>
        <taxon>Bacteria</taxon>
        <taxon>Pseudomonadati</taxon>
        <taxon>Pseudomonadota</taxon>
        <taxon>Alphaproteobacteria</taxon>
        <taxon>Acetobacterales</taxon>
        <taxon>Roseomonadaceae</taxon>
        <taxon>Roseomonas</taxon>
    </lineage>
</organism>
<gene>
    <name evidence="6" type="ORF">BKE38_24475</name>
</gene>
<comment type="subcellular location">
    <subcellularLocation>
        <location evidence="3">Secreted</location>
    </subcellularLocation>
    <subcellularLocation>
        <location evidence="3">Bacterial flagellum</location>
    </subcellularLocation>
</comment>
<name>A0A1V2GY62_9PROT</name>
<dbReference type="Pfam" id="PF00669">
    <property type="entry name" value="Flagellin_N"/>
    <property type="match status" value="1"/>
</dbReference>
<evidence type="ECO:0000313" key="7">
    <source>
        <dbReference type="Proteomes" id="UP000188879"/>
    </source>
</evidence>
<dbReference type="GO" id="GO:0009288">
    <property type="term" value="C:bacterial-type flagellum"/>
    <property type="evidence" value="ECO:0007669"/>
    <property type="project" value="UniProtKB-SubCell"/>
</dbReference>
<evidence type="ECO:0000259" key="4">
    <source>
        <dbReference type="Pfam" id="PF00669"/>
    </source>
</evidence>
<dbReference type="Proteomes" id="UP000188879">
    <property type="component" value="Unassembled WGS sequence"/>
</dbReference>
<keyword evidence="7" id="KW-1185">Reference proteome</keyword>
<dbReference type="InterPro" id="IPR001029">
    <property type="entry name" value="Flagellin_N"/>
</dbReference>
<evidence type="ECO:0000256" key="2">
    <source>
        <dbReference type="ARBA" id="ARBA00023143"/>
    </source>
</evidence>
<reference evidence="6 7" key="1">
    <citation type="submission" date="2016-10" db="EMBL/GenBank/DDBJ databases">
        <title>Draft Genome sequence of Roseomonas sp. strain M3.</title>
        <authorList>
            <person name="Subhash Y."/>
            <person name="Lee S."/>
        </authorList>
    </citation>
    <scope>NUCLEOTIDE SEQUENCE [LARGE SCALE GENOMIC DNA]</scope>
    <source>
        <strain evidence="6 7">M3</strain>
    </source>
</reference>
<dbReference type="InterPro" id="IPR001492">
    <property type="entry name" value="Flagellin"/>
</dbReference>
<evidence type="ECO:0000256" key="3">
    <source>
        <dbReference type="RuleBase" id="RU362073"/>
    </source>
</evidence>
<protein>
    <recommendedName>
        <fullName evidence="3">Flagellin</fullName>
    </recommendedName>
</protein>
<comment type="caution">
    <text evidence="6">The sequence shown here is derived from an EMBL/GenBank/DDBJ whole genome shotgun (WGS) entry which is preliminary data.</text>
</comment>
<sequence>MAISGFSGLSAAATAAAQVRARFDEASRIATSGERATSYAGLGADAGKAVDLSAQLSKRTQLATIASNGEARASYTQVALTRLSDIATEMAGQASKIGSADGTTVEMVAANARAALQEVAGLLNERYQGEAIFGGSDLDSDPIAGADQITATGMFTGIGTALDGLTDANAADVLSSILGLATSNAEGVSPFSSFANQAAEGEVGDSRRAVPTENGASIEVGLYANRNASTATSGSNTGSWARDILMGLSMLANMTGAQASTGAFATVTAAAAGALRDGASGVTDEAGALGMAQSRLEATATWHKDVATQVEIQLGNVTTVDPAEAYLRLTETQTQLQSSYKALSMIGNMSLTNYL</sequence>
<dbReference type="GO" id="GO:0005198">
    <property type="term" value="F:structural molecule activity"/>
    <property type="evidence" value="ECO:0007669"/>
    <property type="project" value="InterPro"/>
</dbReference>
<dbReference type="Gene3D" id="1.20.1330.10">
    <property type="entry name" value="f41 fragment of flagellin, N-terminal domain"/>
    <property type="match status" value="1"/>
</dbReference>
<dbReference type="RefSeq" id="WP_076959901.1">
    <property type="nucleotide sequence ID" value="NZ_MLCO01000301.1"/>
</dbReference>
<proteinExistence type="inferred from homology"/>
<keyword evidence="3" id="KW-0964">Secreted</keyword>
<comment type="function">
    <text evidence="3">Flagellin is the subunit protein which polymerizes to form the filaments of bacterial flagella.</text>
</comment>
<dbReference type="PANTHER" id="PTHR42792:SF1">
    <property type="entry name" value="FLAGELLAR HOOK-ASSOCIATED PROTEIN 3"/>
    <property type="match status" value="1"/>
</dbReference>
<dbReference type="PANTHER" id="PTHR42792">
    <property type="entry name" value="FLAGELLIN"/>
    <property type="match status" value="1"/>
</dbReference>